<proteinExistence type="predicted"/>
<dbReference type="EMBL" id="HBUF01174823">
    <property type="protein sequence ID" value="CAG6653708.1"/>
    <property type="molecule type" value="Transcribed_RNA"/>
</dbReference>
<keyword evidence="1" id="KW-0472">Membrane</keyword>
<sequence>MYNVRSSSFSFLNSVKACPSSSVGSWYTVCFLTCFDSTLNHSDYSRIYFFLRRFNGGSLVQLWDVPSIFHLLMIYNLCFIGLFVSLLLACLCQVRLLHLFM</sequence>
<feature type="transmembrane region" description="Helical" evidence="1">
    <location>
        <begin position="68"/>
        <end position="91"/>
    </location>
</feature>
<accession>A0A8D8RQ56</accession>
<evidence type="ECO:0000256" key="1">
    <source>
        <dbReference type="SAM" id="Phobius"/>
    </source>
</evidence>
<dbReference type="AlphaFoldDB" id="A0A8D8RQ56"/>
<organism evidence="2">
    <name type="scientific">Cacopsylla melanoneura</name>
    <dbReference type="NCBI Taxonomy" id="428564"/>
    <lineage>
        <taxon>Eukaryota</taxon>
        <taxon>Metazoa</taxon>
        <taxon>Ecdysozoa</taxon>
        <taxon>Arthropoda</taxon>
        <taxon>Hexapoda</taxon>
        <taxon>Insecta</taxon>
        <taxon>Pterygota</taxon>
        <taxon>Neoptera</taxon>
        <taxon>Paraneoptera</taxon>
        <taxon>Hemiptera</taxon>
        <taxon>Sternorrhyncha</taxon>
        <taxon>Psylloidea</taxon>
        <taxon>Psyllidae</taxon>
        <taxon>Psyllinae</taxon>
        <taxon>Cacopsylla</taxon>
    </lineage>
</organism>
<evidence type="ECO:0000313" key="2">
    <source>
        <dbReference type="EMBL" id="CAG6653707.1"/>
    </source>
</evidence>
<protein>
    <submittedName>
        <fullName evidence="2">Uncharacterized protein</fullName>
    </submittedName>
</protein>
<name>A0A8D8RQ56_9HEMI</name>
<keyword evidence="1" id="KW-0812">Transmembrane</keyword>
<dbReference type="EMBL" id="HBUF01174822">
    <property type="protein sequence ID" value="CAG6653707.1"/>
    <property type="molecule type" value="Transcribed_RNA"/>
</dbReference>
<reference evidence="2" key="1">
    <citation type="submission" date="2021-05" db="EMBL/GenBank/DDBJ databases">
        <authorList>
            <person name="Alioto T."/>
            <person name="Alioto T."/>
            <person name="Gomez Garrido J."/>
        </authorList>
    </citation>
    <scope>NUCLEOTIDE SEQUENCE</scope>
</reference>
<keyword evidence="1" id="KW-1133">Transmembrane helix</keyword>